<dbReference type="InterPro" id="IPR035969">
    <property type="entry name" value="Rab-GAP_TBC_sf"/>
</dbReference>
<evidence type="ECO:0000313" key="4">
    <source>
        <dbReference type="Proteomes" id="UP001162131"/>
    </source>
</evidence>
<dbReference type="SMART" id="SM00164">
    <property type="entry name" value="TBC"/>
    <property type="match status" value="1"/>
</dbReference>
<accession>A0AAU9I743</accession>
<dbReference type="GO" id="GO:0005096">
    <property type="term" value="F:GTPase activator activity"/>
    <property type="evidence" value="ECO:0007669"/>
    <property type="project" value="UniProtKB-KW"/>
</dbReference>
<dbReference type="Gene3D" id="1.10.8.270">
    <property type="entry name" value="putative rabgap domain of human tbc1 domain family member 14 like domains"/>
    <property type="match status" value="1"/>
</dbReference>
<dbReference type="SUPFAM" id="SSF47923">
    <property type="entry name" value="Ypt/Rab-GAP domain of gyp1p"/>
    <property type="match status" value="2"/>
</dbReference>
<dbReference type="Gene3D" id="1.10.472.80">
    <property type="entry name" value="Ypt/Rab-GAP domain of gyp1p, domain 3"/>
    <property type="match status" value="1"/>
</dbReference>
<organism evidence="3 4">
    <name type="scientific">Blepharisma stoltei</name>
    <dbReference type="NCBI Taxonomy" id="1481888"/>
    <lineage>
        <taxon>Eukaryota</taxon>
        <taxon>Sar</taxon>
        <taxon>Alveolata</taxon>
        <taxon>Ciliophora</taxon>
        <taxon>Postciliodesmatophora</taxon>
        <taxon>Heterotrichea</taxon>
        <taxon>Heterotrichida</taxon>
        <taxon>Blepharismidae</taxon>
        <taxon>Blepharisma</taxon>
    </lineage>
</organism>
<proteinExistence type="predicted"/>
<dbReference type="PROSITE" id="PS50086">
    <property type="entry name" value="TBC_RABGAP"/>
    <property type="match status" value="1"/>
</dbReference>
<evidence type="ECO:0000313" key="3">
    <source>
        <dbReference type="EMBL" id="CAG9310939.1"/>
    </source>
</evidence>
<reference evidence="3" key="1">
    <citation type="submission" date="2021-09" db="EMBL/GenBank/DDBJ databases">
        <authorList>
            <consortium name="AG Swart"/>
            <person name="Singh M."/>
            <person name="Singh A."/>
            <person name="Seah K."/>
            <person name="Emmerich C."/>
        </authorList>
    </citation>
    <scope>NUCLEOTIDE SEQUENCE</scope>
    <source>
        <strain evidence="3">ATCC30299</strain>
    </source>
</reference>
<dbReference type="GO" id="GO:0031267">
    <property type="term" value="F:small GTPase binding"/>
    <property type="evidence" value="ECO:0007669"/>
    <property type="project" value="TreeGrafter"/>
</dbReference>
<dbReference type="FunFam" id="1.10.8.270:FF:000001">
    <property type="entry name" value="TBC1 domain family member 1"/>
    <property type="match status" value="1"/>
</dbReference>
<keyword evidence="1" id="KW-0343">GTPase activation</keyword>
<dbReference type="InterPro" id="IPR050302">
    <property type="entry name" value="Rab_GAP_TBC_domain"/>
</dbReference>
<dbReference type="Pfam" id="PF00566">
    <property type="entry name" value="RabGAP-TBC"/>
    <property type="match status" value="1"/>
</dbReference>
<dbReference type="InterPro" id="IPR000195">
    <property type="entry name" value="Rab-GAP-TBC_dom"/>
</dbReference>
<keyword evidence="4" id="KW-1185">Reference proteome</keyword>
<dbReference type="AlphaFoldDB" id="A0AAU9I743"/>
<sequence length="303" mass="35424">MATESLLSDEYVIIESITNEFSKEDWASLLEKNDLHHTCPKRIRKSLLFGIPDSLRGQIWPFLTRANHMDFSTYETLSQRKDKIFEPLIQKDLARTFPDHEIFKDTKGPGQSGILRILRAYAQFDNEVGYCQGMAFIAGLLFIHIKSEELTFWAFVSIMFDKNWREIFTSGTPKLVKMLDCLSSQLETLLPEVYNHLQTENLELTCFSPYFITIFGCKVPLQYGMRVADMFLYEGEQVIISLLLNMLSLKQRKILRMSFEELFRYFNSEMAKECFEEFNFETLLSPITKYVESVDDDYDILEG</sequence>
<dbReference type="PANTHER" id="PTHR47219">
    <property type="entry name" value="RAB GTPASE-ACTIVATING PROTEIN 1-LIKE"/>
    <property type="match status" value="1"/>
</dbReference>
<dbReference type="PANTHER" id="PTHR47219:SF9">
    <property type="entry name" value="GTPASE ACTIVATING PROTEIN AND CENTROSOME-ASSOCIATED, ISOFORM B"/>
    <property type="match status" value="1"/>
</dbReference>
<dbReference type="Gene3D" id="1.10.10.750">
    <property type="entry name" value="Ypt/Rab-GAP domain of gyp1p, domain 1"/>
    <property type="match status" value="1"/>
</dbReference>
<name>A0AAU9I743_9CILI</name>
<dbReference type="Proteomes" id="UP001162131">
    <property type="component" value="Unassembled WGS sequence"/>
</dbReference>
<evidence type="ECO:0000259" key="2">
    <source>
        <dbReference type="PROSITE" id="PS50086"/>
    </source>
</evidence>
<protein>
    <recommendedName>
        <fullName evidence="2">Rab-GAP TBC domain-containing protein</fullName>
    </recommendedName>
</protein>
<dbReference type="EMBL" id="CAJZBQ010000003">
    <property type="protein sequence ID" value="CAG9310939.1"/>
    <property type="molecule type" value="Genomic_DNA"/>
</dbReference>
<feature type="domain" description="Rab-GAP TBC" evidence="2">
    <location>
        <begin position="50"/>
        <end position="235"/>
    </location>
</feature>
<gene>
    <name evidence="3" type="ORF">BSTOLATCC_MIC2653</name>
</gene>
<comment type="caution">
    <text evidence="3">The sequence shown here is derived from an EMBL/GenBank/DDBJ whole genome shotgun (WGS) entry which is preliminary data.</text>
</comment>
<evidence type="ECO:0000256" key="1">
    <source>
        <dbReference type="ARBA" id="ARBA00022468"/>
    </source>
</evidence>